<evidence type="ECO:0000313" key="11">
    <source>
        <dbReference type="EMBL" id="RRH75128.1"/>
    </source>
</evidence>
<reference evidence="11 12" key="1">
    <citation type="submission" date="2018-11" db="EMBL/GenBank/DDBJ databases">
        <title>Gemmobacter sp. nov., YIM 102744-1 draft genome.</title>
        <authorList>
            <person name="Li G."/>
            <person name="Jiang Y."/>
        </authorList>
    </citation>
    <scope>NUCLEOTIDE SEQUENCE [LARGE SCALE GENOMIC DNA]</scope>
    <source>
        <strain evidence="11 12">YIM 102744-1</strain>
    </source>
</reference>
<proteinExistence type="inferred from homology"/>
<dbReference type="InterPro" id="IPR011650">
    <property type="entry name" value="Peptidase_M20_dimer"/>
</dbReference>
<dbReference type="SUPFAM" id="SSF55031">
    <property type="entry name" value="Bacterial exopeptidase dimerisation domain"/>
    <property type="match status" value="1"/>
</dbReference>
<dbReference type="CDD" id="cd03894">
    <property type="entry name" value="M20_ArgE"/>
    <property type="match status" value="1"/>
</dbReference>
<dbReference type="NCBIfam" id="TIGR01892">
    <property type="entry name" value="AcOrn-deacetyl"/>
    <property type="match status" value="1"/>
</dbReference>
<evidence type="ECO:0000256" key="4">
    <source>
        <dbReference type="ARBA" id="ARBA00022571"/>
    </source>
</evidence>
<organism evidence="11 12">
    <name type="scientific">Falsigemmobacter faecalis</name>
    <dbReference type="NCBI Taxonomy" id="2488730"/>
    <lineage>
        <taxon>Bacteria</taxon>
        <taxon>Pseudomonadati</taxon>
        <taxon>Pseudomonadota</taxon>
        <taxon>Alphaproteobacteria</taxon>
        <taxon>Rhodobacterales</taxon>
        <taxon>Paracoccaceae</taxon>
        <taxon>Falsigemmobacter</taxon>
    </lineage>
</organism>
<dbReference type="RefSeq" id="WP_124964695.1">
    <property type="nucleotide sequence ID" value="NZ_RRAZ01000011.1"/>
</dbReference>
<dbReference type="AlphaFoldDB" id="A0A3P3DR55"/>
<evidence type="ECO:0000256" key="6">
    <source>
        <dbReference type="ARBA" id="ARBA00022723"/>
    </source>
</evidence>
<dbReference type="InterPro" id="IPR036264">
    <property type="entry name" value="Bact_exopeptidase_dim_dom"/>
</dbReference>
<dbReference type="InterPro" id="IPR050072">
    <property type="entry name" value="Peptidase_M20A"/>
</dbReference>
<keyword evidence="3" id="KW-0963">Cytoplasm</keyword>
<sequence>MPLTSREILDRLVAFPTVSRDSNLPLIDWVQDYLTGEGISATRLMSPCGTKAHLYASVGPDVAGGVMLSGHTDVVPVDGQAWTTDPWTVTEKDGKLFGRGCCDMKGFDALALAALVRGKDLPLKRPIQIALSYDEEIGCIAAADLAREASVTLPKAAAVVVGEPSMMKVVTAHKGGLGINIHVHGFEVHSSLQPYGVSAIHEAAKLIQWCNEQNELNAAKPVNPLAEGFDPHYTTLHVGVIEGGTAHNITAKDCIFKIGVRAVPGEDQNAWRDAVYAAAERISEGMRKIHPEAYIECSTQFLVPALAPEVNGAAEEITRRLTGDNAKNVVSYGTEGGQFQVAGGYSTVVCGPGDIAQAHQPDEWISLEQFAAGEAFMDRLLAELQK</sequence>
<comment type="similarity">
    <text evidence="2">Belongs to the peptidase M20A family. ArgE subfamily.</text>
</comment>
<evidence type="ECO:0000256" key="2">
    <source>
        <dbReference type="ARBA" id="ARBA00005691"/>
    </source>
</evidence>
<feature type="domain" description="Peptidase M20 dimerisation" evidence="10">
    <location>
        <begin position="171"/>
        <end position="281"/>
    </location>
</feature>
<evidence type="ECO:0000256" key="1">
    <source>
        <dbReference type="ARBA" id="ARBA00001947"/>
    </source>
</evidence>
<comment type="cofactor">
    <cofactor evidence="1">
        <name>Zn(2+)</name>
        <dbReference type="ChEBI" id="CHEBI:29105"/>
    </cofactor>
</comment>
<dbReference type="Pfam" id="PF07687">
    <property type="entry name" value="M20_dimer"/>
    <property type="match status" value="1"/>
</dbReference>
<evidence type="ECO:0000256" key="9">
    <source>
        <dbReference type="ARBA" id="ARBA00023285"/>
    </source>
</evidence>
<evidence type="ECO:0000256" key="5">
    <source>
        <dbReference type="ARBA" id="ARBA00022605"/>
    </source>
</evidence>
<dbReference type="EMBL" id="RRAZ01000011">
    <property type="protein sequence ID" value="RRH75128.1"/>
    <property type="molecule type" value="Genomic_DNA"/>
</dbReference>
<keyword evidence="8" id="KW-0862">Zinc</keyword>
<evidence type="ECO:0000313" key="12">
    <source>
        <dbReference type="Proteomes" id="UP000282125"/>
    </source>
</evidence>
<dbReference type="PANTHER" id="PTHR43808">
    <property type="entry name" value="ACETYLORNITHINE DEACETYLASE"/>
    <property type="match status" value="1"/>
</dbReference>
<dbReference type="InterPro" id="IPR001261">
    <property type="entry name" value="ArgE/DapE_CS"/>
</dbReference>
<dbReference type="InterPro" id="IPR002933">
    <property type="entry name" value="Peptidase_M20"/>
</dbReference>
<keyword evidence="6" id="KW-0479">Metal-binding</keyword>
<dbReference type="OrthoDB" id="9809784at2"/>
<dbReference type="Proteomes" id="UP000282125">
    <property type="component" value="Unassembled WGS sequence"/>
</dbReference>
<accession>A0A3P3DR55</accession>
<dbReference type="Gene3D" id="3.30.70.360">
    <property type="match status" value="1"/>
</dbReference>
<gene>
    <name evidence="11" type="primary">argE</name>
    <name evidence="11" type="ORF">EG244_09085</name>
</gene>
<dbReference type="GO" id="GO:0006526">
    <property type="term" value="P:L-arginine biosynthetic process"/>
    <property type="evidence" value="ECO:0007669"/>
    <property type="project" value="UniProtKB-KW"/>
</dbReference>
<dbReference type="InterPro" id="IPR010169">
    <property type="entry name" value="AcOrn-deacetyl"/>
</dbReference>
<dbReference type="Gene3D" id="3.40.630.10">
    <property type="entry name" value="Zn peptidases"/>
    <property type="match status" value="1"/>
</dbReference>
<comment type="caution">
    <text evidence="11">The sequence shown here is derived from an EMBL/GenBank/DDBJ whole genome shotgun (WGS) entry which is preliminary data.</text>
</comment>
<keyword evidence="4" id="KW-0055">Arginine biosynthesis</keyword>
<evidence type="ECO:0000256" key="8">
    <source>
        <dbReference type="ARBA" id="ARBA00022833"/>
    </source>
</evidence>
<keyword evidence="5" id="KW-0028">Amino-acid biosynthesis</keyword>
<keyword evidence="12" id="KW-1185">Reference proteome</keyword>
<name>A0A3P3DR55_9RHOB</name>
<evidence type="ECO:0000256" key="7">
    <source>
        <dbReference type="ARBA" id="ARBA00022801"/>
    </source>
</evidence>
<dbReference type="EC" id="3.5.1.16" evidence="11"/>
<dbReference type="SUPFAM" id="SSF53187">
    <property type="entry name" value="Zn-dependent exopeptidases"/>
    <property type="match status" value="1"/>
</dbReference>
<keyword evidence="9" id="KW-0170">Cobalt</keyword>
<dbReference type="GO" id="GO:0046872">
    <property type="term" value="F:metal ion binding"/>
    <property type="evidence" value="ECO:0007669"/>
    <property type="project" value="UniProtKB-KW"/>
</dbReference>
<evidence type="ECO:0000256" key="3">
    <source>
        <dbReference type="ARBA" id="ARBA00022490"/>
    </source>
</evidence>
<dbReference type="PROSITE" id="PS00758">
    <property type="entry name" value="ARGE_DAPE_CPG2_1"/>
    <property type="match status" value="1"/>
</dbReference>
<evidence type="ECO:0000259" key="10">
    <source>
        <dbReference type="Pfam" id="PF07687"/>
    </source>
</evidence>
<dbReference type="GO" id="GO:0008777">
    <property type="term" value="F:acetylornithine deacetylase activity"/>
    <property type="evidence" value="ECO:0007669"/>
    <property type="project" value="UniProtKB-EC"/>
</dbReference>
<dbReference type="PANTHER" id="PTHR43808:SF31">
    <property type="entry name" value="N-ACETYL-L-CITRULLINE DEACETYLASE"/>
    <property type="match status" value="1"/>
</dbReference>
<dbReference type="NCBIfam" id="NF005710">
    <property type="entry name" value="PRK07522.1"/>
    <property type="match status" value="1"/>
</dbReference>
<protein>
    <submittedName>
        <fullName evidence="11">Acetylornithine deacetylase</fullName>
        <ecNumber evidence="11">3.5.1.16</ecNumber>
    </submittedName>
</protein>
<keyword evidence="7 11" id="KW-0378">Hydrolase</keyword>
<dbReference type="Pfam" id="PF01546">
    <property type="entry name" value="Peptidase_M20"/>
    <property type="match status" value="1"/>
</dbReference>